<feature type="non-terminal residue" evidence="1">
    <location>
        <position position="1"/>
    </location>
</feature>
<dbReference type="Proteomes" id="UP000789525">
    <property type="component" value="Unassembled WGS sequence"/>
</dbReference>
<sequence length="163" mass="18312">TAAGLIVRIVMKIERNNPEIIEEAAKRVTLATPEWNEKVDKGEQSELRKTVKETDDGGERDEDEGLTGDGSISFDLVPAETKEMFWALSGAADNQLCWSVYAASPNYGRERTLRYWTSLTYHPDLALWTMPNPAPDQDELGSICLSQRPLSLLSTLQYNKHRA</sequence>
<evidence type="ECO:0000313" key="1">
    <source>
        <dbReference type="EMBL" id="CAG8672678.1"/>
    </source>
</evidence>
<accession>A0ACA9NWW7</accession>
<reference evidence="1" key="1">
    <citation type="submission" date="2021-06" db="EMBL/GenBank/DDBJ databases">
        <authorList>
            <person name="Kallberg Y."/>
            <person name="Tangrot J."/>
            <person name="Rosling A."/>
        </authorList>
    </citation>
    <scope>NUCLEOTIDE SEQUENCE</scope>
    <source>
        <strain evidence="1">CL356</strain>
    </source>
</reference>
<name>A0ACA9NWW7_9GLOM</name>
<comment type="caution">
    <text evidence="1">The sequence shown here is derived from an EMBL/GenBank/DDBJ whole genome shotgun (WGS) entry which is preliminary data.</text>
</comment>
<keyword evidence="2" id="KW-1185">Reference proteome</keyword>
<gene>
    <name evidence="1" type="ORF">ACOLOM_LOCUS9019</name>
</gene>
<protein>
    <submittedName>
        <fullName evidence="1">1370_t:CDS:1</fullName>
    </submittedName>
</protein>
<dbReference type="EMBL" id="CAJVPT010024915">
    <property type="protein sequence ID" value="CAG8672678.1"/>
    <property type="molecule type" value="Genomic_DNA"/>
</dbReference>
<organism evidence="1 2">
    <name type="scientific">Acaulospora colombiana</name>
    <dbReference type="NCBI Taxonomy" id="27376"/>
    <lineage>
        <taxon>Eukaryota</taxon>
        <taxon>Fungi</taxon>
        <taxon>Fungi incertae sedis</taxon>
        <taxon>Mucoromycota</taxon>
        <taxon>Glomeromycotina</taxon>
        <taxon>Glomeromycetes</taxon>
        <taxon>Diversisporales</taxon>
        <taxon>Acaulosporaceae</taxon>
        <taxon>Acaulospora</taxon>
    </lineage>
</organism>
<proteinExistence type="predicted"/>
<evidence type="ECO:0000313" key="2">
    <source>
        <dbReference type="Proteomes" id="UP000789525"/>
    </source>
</evidence>